<dbReference type="EMBL" id="CM042059">
    <property type="protein sequence ID" value="KAI3681252.1"/>
    <property type="molecule type" value="Genomic_DNA"/>
</dbReference>
<comment type="caution">
    <text evidence="1">The sequence shown here is derived from an EMBL/GenBank/DDBJ whole genome shotgun (WGS) entry which is preliminary data.</text>
</comment>
<name>A0ACB8Y7D6_ARCLA</name>
<proteinExistence type="predicted"/>
<keyword evidence="2" id="KW-1185">Reference proteome</keyword>
<reference evidence="2" key="1">
    <citation type="journal article" date="2022" name="Mol. Ecol. Resour.">
        <title>The genomes of chicory, endive, great burdock and yacon provide insights into Asteraceae palaeo-polyploidization history and plant inulin production.</title>
        <authorList>
            <person name="Fan W."/>
            <person name="Wang S."/>
            <person name="Wang H."/>
            <person name="Wang A."/>
            <person name="Jiang F."/>
            <person name="Liu H."/>
            <person name="Zhao H."/>
            <person name="Xu D."/>
            <person name="Zhang Y."/>
        </authorList>
    </citation>
    <scope>NUCLEOTIDE SEQUENCE [LARGE SCALE GENOMIC DNA]</scope>
    <source>
        <strain evidence="2">cv. Niubang</strain>
    </source>
</reference>
<sequence length="69" mass="7886">MPQSYICLMGNGTGLGLFQPKNIFHCWVTLKFCIKWRNVDSRHAGYSEGPARSGVPFDEVNLLWMVVLR</sequence>
<accession>A0ACB8Y7D6</accession>
<evidence type="ECO:0000313" key="1">
    <source>
        <dbReference type="EMBL" id="KAI3681252.1"/>
    </source>
</evidence>
<protein>
    <submittedName>
        <fullName evidence="1">Uncharacterized protein</fullName>
    </submittedName>
</protein>
<dbReference type="Proteomes" id="UP001055879">
    <property type="component" value="Linkage Group LG13"/>
</dbReference>
<organism evidence="1 2">
    <name type="scientific">Arctium lappa</name>
    <name type="common">Greater burdock</name>
    <name type="synonym">Lappa major</name>
    <dbReference type="NCBI Taxonomy" id="4217"/>
    <lineage>
        <taxon>Eukaryota</taxon>
        <taxon>Viridiplantae</taxon>
        <taxon>Streptophyta</taxon>
        <taxon>Embryophyta</taxon>
        <taxon>Tracheophyta</taxon>
        <taxon>Spermatophyta</taxon>
        <taxon>Magnoliopsida</taxon>
        <taxon>eudicotyledons</taxon>
        <taxon>Gunneridae</taxon>
        <taxon>Pentapetalae</taxon>
        <taxon>asterids</taxon>
        <taxon>campanulids</taxon>
        <taxon>Asterales</taxon>
        <taxon>Asteraceae</taxon>
        <taxon>Carduoideae</taxon>
        <taxon>Cardueae</taxon>
        <taxon>Arctiinae</taxon>
        <taxon>Arctium</taxon>
    </lineage>
</organism>
<evidence type="ECO:0000313" key="2">
    <source>
        <dbReference type="Proteomes" id="UP001055879"/>
    </source>
</evidence>
<reference evidence="1 2" key="2">
    <citation type="journal article" date="2022" name="Mol. Ecol. Resour.">
        <title>The genomes of chicory, endive, great burdock and yacon provide insights into Asteraceae paleo-polyploidization history and plant inulin production.</title>
        <authorList>
            <person name="Fan W."/>
            <person name="Wang S."/>
            <person name="Wang H."/>
            <person name="Wang A."/>
            <person name="Jiang F."/>
            <person name="Liu H."/>
            <person name="Zhao H."/>
            <person name="Xu D."/>
            <person name="Zhang Y."/>
        </authorList>
    </citation>
    <scope>NUCLEOTIDE SEQUENCE [LARGE SCALE GENOMIC DNA]</scope>
    <source>
        <strain evidence="2">cv. Niubang</strain>
    </source>
</reference>
<gene>
    <name evidence="1" type="ORF">L6452_36041</name>
</gene>